<protein>
    <submittedName>
        <fullName evidence="1">Uncharacterized protein</fullName>
    </submittedName>
</protein>
<dbReference type="EMBL" id="FNAO01000007">
    <property type="protein sequence ID" value="SDE72457.1"/>
    <property type="molecule type" value="Genomic_DNA"/>
</dbReference>
<evidence type="ECO:0000313" key="1">
    <source>
        <dbReference type="EMBL" id="SDE72457.1"/>
    </source>
</evidence>
<sequence length="60" mass="6599">MVSDDSGAYGHPNIHTPNIDKMARFGHDCNMPFNSDNDATVGTPTPIKTCTRMSRLYIDA</sequence>
<keyword evidence="2" id="KW-1185">Reference proteome</keyword>
<gene>
    <name evidence="1" type="ORF">SAMN05421636_10714</name>
</gene>
<proteinExistence type="predicted"/>
<organism evidence="1 2">
    <name type="scientific">Pricia antarctica</name>
    <dbReference type="NCBI Taxonomy" id="641691"/>
    <lineage>
        <taxon>Bacteria</taxon>
        <taxon>Pseudomonadati</taxon>
        <taxon>Bacteroidota</taxon>
        <taxon>Flavobacteriia</taxon>
        <taxon>Flavobacteriales</taxon>
        <taxon>Flavobacteriaceae</taxon>
        <taxon>Pricia</taxon>
    </lineage>
</organism>
<dbReference type="Proteomes" id="UP000199109">
    <property type="component" value="Unassembled WGS sequence"/>
</dbReference>
<dbReference type="STRING" id="641691.SAMN05421636_10714"/>
<evidence type="ECO:0000313" key="2">
    <source>
        <dbReference type="Proteomes" id="UP000199109"/>
    </source>
</evidence>
<reference evidence="1 2" key="1">
    <citation type="submission" date="2016-10" db="EMBL/GenBank/DDBJ databases">
        <authorList>
            <person name="de Groot N.N."/>
        </authorList>
    </citation>
    <scope>NUCLEOTIDE SEQUENCE [LARGE SCALE GENOMIC DNA]</scope>
    <source>
        <strain evidence="1 2">DSM 23421</strain>
    </source>
</reference>
<name>A0A1G7F988_9FLAO</name>
<accession>A0A1G7F988</accession>
<dbReference type="AlphaFoldDB" id="A0A1G7F988"/>